<dbReference type="AlphaFoldDB" id="A0A918QEJ4"/>
<dbReference type="Gene3D" id="3.40.50.2300">
    <property type="match status" value="1"/>
</dbReference>
<dbReference type="SUPFAM" id="SSF52172">
    <property type="entry name" value="CheY-like"/>
    <property type="match status" value="1"/>
</dbReference>
<dbReference type="Pfam" id="PF00072">
    <property type="entry name" value="Response_reg"/>
    <property type="match status" value="1"/>
</dbReference>
<organism evidence="3 4">
    <name type="scientific">Asticcacaulis endophyticus</name>
    <dbReference type="NCBI Taxonomy" id="1395890"/>
    <lineage>
        <taxon>Bacteria</taxon>
        <taxon>Pseudomonadati</taxon>
        <taxon>Pseudomonadota</taxon>
        <taxon>Alphaproteobacteria</taxon>
        <taxon>Caulobacterales</taxon>
        <taxon>Caulobacteraceae</taxon>
        <taxon>Asticcacaulis</taxon>
    </lineage>
</organism>
<reference evidence="3" key="1">
    <citation type="journal article" date="2014" name="Int. J. Syst. Evol. Microbiol.">
        <title>Complete genome sequence of Corynebacterium casei LMG S-19264T (=DSM 44701T), isolated from a smear-ripened cheese.</title>
        <authorList>
            <consortium name="US DOE Joint Genome Institute (JGI-PGF)"/>
            <person name="Walter F."/>
            <person name="Albersmeier A."/>
            <person name="Kalinowski J."/>
            <person name="Ruckert C."/>
        </authorList>
    </citation>
    <scope>NUCLEOTIDE SEQUENCE</scope>
    <source>
        <strain evidence="3">KCTC 32296</strain>
    </source>
</reference>
<reference evidence="3" key="2">
    <citation type="submission" date="2020-09" db="EMBL/GenBank/DDBJ databases">
        <authorList>
            <person name="Sun Q."/>
            <person name="Kim S."/>
        </authorList>
    </citation>
    <scope>NUCLEOTIDE SEQUENCE</scope>
    <source>
        <strain evidence="3">KCTC 32296</strain>
    </source>
</reference>
<evidence type="ECO:0000256" key="1">
    <source>
        <dbReference type="PROSITE-ProRule" id="PRU00169"/>
    </source>
</evidence>
<feature type="domain" description="Response regulatory" evidence="2">
    <location>
        <begin position="8"/>
        <end position="125"/>
    </location>
</feature>
<dbReference type="PANTHER" id="PTHR43228">
    <property type="entry name" value="TWO-COMPONENT RESPONSE REGULATOR"/>
    <property type="match status" value="1"/>
</dbReference>
<proteinExistence type="predicted"/>
<comment type="caution">
    <text evidence="3">The sequence shown here is derived from an EMBL/GenBank/DDBJ whole genome shotgun (WGS) entry which is preliminary data.</text>
</comment>
<feature type="modified residue" description="4-aspartylphosphate" evidence="1">
    <location>
        <position position="58"/>
    </location>
</feature>
<gene>
    <name evidence="3" type="ORF">GCM10011273_31180</name>
</gene>
<keyword evidence="1" id="KW-0597">Phosphoprotein</keyword>
<dbReference type="EMBL" id="BMZB01000005">
    <property type="protein sequence ID" value="GGZ42178.1"/>
    <property type="molecule type" value="Genomic_DNA"/>
</dbReference>
<evidence type="ECO:0000313" key="4">
    <source>
        <dbReference type="Proteomes" id="UP000662572"/>
    </source>
</evidence>
<accession>A0A918QEJ4</accession>
<dbReference type="GO" id="GO:0000160">
    <property type="term" value="P:phosphorelay signal transduction system"/>
    <property type="evidence" value="ECO:0007669"/>
    <property type="project" value="InterPro"/>
</dbReference>
<dbReference type="InterPro" id="IPR001789">
    <property type="entry name" value="Sig_transdc_resp-reg_receiver"/>
</dbReference>
<dbReference type="Proteomes" id="UP000662572">
    <property type="component" value="Unassembled WGS sequence"/>
</dbReference>
<sequence length="128" mass="14193">MAIDMSMPVLVVDDYKTMLRIISNLLKQLGFENVEEASDGTEALDKMKKGAYGLVISDWNMEPMTGYELLLKVRADDSLKRTPFIMVTAESKTENVIAAKKAGVNNYIVKPFNAATLKQKITAVLGDF</sequence>
<evidence type="ECO:0000259" key="2">
    <source>
        <dbReference type="PROSITE" id="PS50110"/>
    </source>
</evidence>
<dbReference type="InterPro" id="IPR011006">
    <property type="entry name" value="CheY-like_superfamily"/>
</dbReference>
<dbReference type="PROSITE" id="PS50110">
    <property type="entry name" value="RESPONSE_REGULATORY"/>
    <property type="match status" value="1"/>
</dbReference>
<dbReference type="PANTHER" id="PTHR43228:SF1">
    <property type="entry name" value="TWO-COMPONENT RESPONSE REGULATOR ARR22"/>
    <property type="match status" value="1"/>
</dbReference>
<protein>
    <submittedName>
        <fullName evidence="3">Response regulator</fullName>
    </submittedName>
</protein>
<dbReference type="InterPro" id="IPR052048">
    <property type="entry name" value="ST_Response_Regulator"/>
</dbReference>
<name>A0A918QEJ4_9CAUL</name>
<keyword evidence="4" id="KW-1185">Reference proteome</keyword>
<evidence type="ECO:0000313" key="3">
    <source>
        <dbReference type="EMBL" id="GGZ42178.1"/>
    </source>
</evidence>
<dbReference type="SMART" id="SM00448">
    <property type="entry name" value="REC"/>
    <property type="match status" value="1"/>
</dbReference>